<evidence type="ECO:0000313" key="3">
    <source>
        <dbReference type="EMBL" id="CAJ0564835.1"/>
    </source>
</evidence>
<evidence type="ECO:0000256" key="2">
    <source>
        <dbReference type="SAM" id="Phobius"/>
    </source>
</evidence>
<accession>A0AA36C9E5</accession>
<evidence type="ECO:0000256" key="1">
    <source>
        <dbReference type="SAM" id="MobiDB-lite"/>
    </source>
</evidence>
<feature type="region of interest" description="Disordered" evidence="1">
    <location>
        <begin position="298"/>
        <end position="319"/>
    </location>
</feature>
<feature type="transmembrane region" description="Helical" evidence="2">
    <location>
        <begin position="253"/>
        <end position="278"/>
    </location>
</feature>
<feature type="non-terminal residue" evidence="3">
    <location>
        <position position="319"/>
    </location>
</feature>
<keyword evidence="4" id="KW-1185">Reference proteome</keyword>
<sequence>MKSMNLRFGCYETGWCGERNEFPAELQSDPSATRICYPTVLKRYILGKGMYKPWCSDPHAYPSEPQNVASWPCLIPPFCKLTEPKIHDDEKYLKPLNEQGMIAPCMDICPPNENGRGLTREPSCRAIPSNPEKDYFGVLDVTAKLDWCSEENSRLKDPWALTPPCNPIPNCRGNTSPREPEWRDNVLRYDKEVDGIACVVYKPCYDLDDEAKKLYHCSDVSTTTSTKKITTTTTAKTTPTTTKEPDTLMSDELTLVAALVGALVLIIIVVIIVLCCCLKKKKRGQQLQEARRRRYGIAHLPTRRPHQLDDVRRNSQPSS</sequence>
<name>A0AA36C9E5_9BILA</name>
<dbReference type="EMBL" id="CATQJA010000922">
    <property type="protein sequence ID" value="CAJ0564835.1"/>
    <property type="molecule type" value="Genomic_DNA"/>
</dbReference>
<gene>
    <name evidence="3" type="ORF">MSPICULIGERA_LOCUS3501</name>
</gene>
<evidence type="ECO:0000313" key="4">
    <source>
        <dbReference type="Proteomes" id="UP001177023"/>
    </source>
</evidence>
<reference evidence="3" key="1">
    <citation type="submission" date="2023-06" db="EMBL/GenBank/DDBJ databases">
        <authorList>
            <person name="Delattre M."/>
        </authorList>
    </citation>
    <scope>NUCLEOTIDE SEQUENCE</scope>
    <source>
        <strain evidence="3">AF72</strain>
    </source>
</reference>
<keyword evidence="2" id="KW-1133">Transmembrane helix</keyword>
<keyword evidence="2" id="KW-0472">Membrane</keyword>
<dbReference type="Proteomes" id="UP001177023">
    <property type="component" value="Unassembled WGS sequence"/>
</dbReference>
<organism evidence="3 4">
    <name type="scientific">Mesorhabditis spiculigera</name>
    <dbReference type="NCBI Taxonomy" id="96644"/>
    <lineage>
        <taxon>Eukaryota</taxon>
        <taxon>Metazoa</taxon>
        <taxon>Ecdysozoa</taxon>
        <taxon>Nematoda</taxon>
        <taxon>Chromadorea</taxon>
        <taxon>Rhabditida</taxon>
        <taxon>Rhabditina</taxon>
        <taxon>Rhabditomorpha</taxon>
        <taxon>Rhabditoidea</taxon>
        <taxon>Rhabditidae</taxon>
        <taxon>Mesorhabditinae</taxon>
        <taxon>Mesorhabditis</taxon>
    </lineage>
</organism>
<proteinExistence type="predicted"/>
<comment type="caution">
    <text evidence="3">The sequence shown here is derived from an EMBL/GenBank/DDBJ whole genome shotgun (WGS) entry which is preliminary data.</text>
</comment>
<protein>
    <submittedName>
        <fullName evidence="3">Uncharacterized protein</fullName>
    </submittedName>
</protein>
<dbReference type="AlphaFoldDB" id="A0AA36C9E5"/>
<keyword evidence="2" id="KW-0812">Transmembrane</keyword>